<reference evidence="1" key="1">
    <citation type="submission" date="2021-01" db="EMBL/GenBank/DDBJ databases">
        <authorList>
            <person name="Corre E."/>
            <person name="Pelletier E."/>
            <person name="Niang G."/>
            <person name="Scheremetjew M."/>
            <person name="Finn R."/>
            <person name="Kale V."/>
            <person name="Holt S."/>
            <person name="Cochrane G."/>
            <person name="Meng A."/>
            <person name="Brown T."/>
            <person name="Cohen L."/>
        </authorList>
    </citation>
    <scope>NUCLEOTIDE SEQUENCE</scope>
    <source>
        <strain evidence="1">CCMP1756</strain>
    </source>
</reference>
<accession>A0A7S4A7I6</accession>
<protein>
    <recommendedName>
        <fullName evidence="4">Exostosin GT47 domain-containing protein</fullName>
    </recommendedName>
</protein>
<dbReference type="PANTHER" id="PTHR15576">
    <property type="entry name" value="RIBITOL-5-PHOSPHATE XYLOSYLTRANSFERASE 1"/>
    <property type="match status" value="1"/>
</dbReference>
<dbReference type="OrthoDB" id="45254at2759"/>
<dbReference type="GO" id="GO:0120053">
    <property type="term" value="F:ribitol beta-1,4-xylosyltransferase activity"/>
    <property type="evidence" value="ECO:0007669"/>
    <property type="project" value="InterPro"/>
</dbReference>
<dbReference type="AlphaFoldDB" id="A0A7S4A7I6"/>
<dbReference type="PANTHER" id="PTHR15576:SF1">
    <property type="entry name" value="RIBITOL-5-PHOSPHATE XYLOSYLTRANSFERASE 1"/>
    <property type="match status" value="1"/>
</dbReference>
<reference evidence="2" key="2">
    <citation type="submission" date="2021-11" db="EMBL/GenBank/DDBJ databases">
        <authorList>
            <consortium name="Genoscope - CEA"/>
            <person name="William W."/>
        </authorList>
    </citation>
    <scope>NUCLEOTIDE SEQUENCE</scope>
</reference>
<evidence type="ECO:0000313" key="3">
    <source>
        <dbReference type="Proteomes" id="UP000789595"/>
    </source>
</evidence>
<dbReference type="Proteomes" id="UP000789595">
    <property type="component" value="Unassembled WGS sequence"/>
</dbReference>
<sequence length="511" mass="58262">MGRLPLPLVVTLAAAAPFRMVFKRLPKDSPIDGARRAARIEAVHRQRAMLKDEHCLIDSINTTLKTTRDIIDWGGSDQLFAKWWDEHVVDFTLSSENCKSRDFATCLEGRWRKDGVTVLRAAGHSPCKVARNLQYTSNPYIYVSVGENWGAFSSHHVNRTANWNYWTDAKECGGKVVPAKHIRGMKGYGYGMKDENELMKYHRQVRDWLDSPQLRLLLTTQRTSQIRHPKVVPLPLGVRHVNVALLMSLIVGAARPPRSRWLLINNSGWQFRAAINEMVSSKFSPPLQNTYCAKKSCPLLENGPPVVYKGHTLDQKAYTDLARYPSDLEAFYEFSTYGQILTSKFVLCPPGLGPDSYRLWEVLYLGAIPVIERTQGGWDDLLVDLPVLLVDSYDEITPEFLREKYAFILGKCGTFDLRRLTKAYYLHLIRRQGTTRLGEGTARPHATKRDGSPYALRQAYRLAPVPQYLRERLPPHLRPPKMKHTGRFTRPGLRAVTKHTDLSKLTQRGEI</sequence>
<dbReference type="EMBL" id="CAKKNE010000001">
    <property type="protein sequence ID" value="CAH0365601.1"/>
    <property type="molecule type" value="Genomic_DNA"/>
</dbReference>
<organism evidence="1">
    <name type="scientific">Pelagomonas calceolata</name>
    <dbReference type="NCBI Taxonomy" id="35677"/>
    <lineage>
        <taxon>Eukaryota</taxon>
        <taxon>Sar</taxon>
        <taxon>Stramenopiles</taxon>
        <taxon>Ochrophyta</taxon>
        <taxon>Pelagophyceae</taxon>
        <taxon>Pelagomonadales</taxon>
        <taxon>Pelagomonadaceae</taxon>
        <taxon>Pelagomonas</taxon>
    </lineage>
</organism>
<dbReference type="InterPro" id="IPR055286">
    <property type="entry name" value="RXYLT1-like"/>
</dbReference>
<evidence type="ECO:0000313" key="2">
    <source>
        <dbReference type="EMBL" id="CAH0365601.1"/>
    </source>
</evidence>
<evidence type="ECO:0008006" key="4">
    <source>
        <dbReference type="Google" id="ProtNLM"/>
    </source>
</evidence>
<dbReference type="GO" id="GO:0005794">
    <property type="term" value="C:Golgi apparatus"/>
    <property type="evidence" value="ECO:0007669"/>
    <property type="project" value="TreeGrafter"/>
</dbReference>
<proteinExistence type="predicted"/>
<evidence type="ECO:0000313" key="1">
    <source>
        <dbReference type="EMBL" id="CAE0706317.1"/>
    </source>
</evidence>
<name>A0A7S4A7I6_9STRA</name>
<dbReference type="EMBL" id="HBIW01025280">
    <property type="protein sequence ID" value="CAE0706317.1"/>
    <property type="molecule type" value="Transcribed_RNA"/>
</dbReference>
<gene>
    <name evidence="1" type="ORF">PCAL00307_LOCUS21768</name>
    <name evidence="2" type="ORF">PECAL_1P20480</name>
</gene>
<dbReference type="GO" id="GO:0035269">
    <property type="term" value="P:protein O-linked glycosylation via mannose"/>
    <property type="evidence" value="ECO:0007669"/>
    <property type="project" value="InterPro"/>
</dbReference>
<keyword evidence="3" id="KW-1185">Reference proteome</keyword>